<dbReference type="GO" id="GO:0016020">
    <property type="term" value="C:membrane"/>
    <property type="evidence" value="ECO:0007669"/>
    <property type="project" value="TreeGrafter"/>
</dbReference>
<dbReference type="GO" id="GO:0046486">
    <property type="term" value="P:glycerolipid metabolic process"/>
    <property type="evidence" value="ECO:0007669"/>
    <property type="project" value="UniProtKB-ARBA"/>
</dbReference>
<dbReference type="PANTHER" id="PTHR24185">
    <property type="entry name" value="CALCIUM-INDEPENDENT PHOSPHOLIPASE A2-GAMMA"/>
    <property type="match status" value="1"/>
</dbReference>
<keyword evidence="2 4" id="KW-0442">Lipid degradation</keyword>
<sequence length="463" mass="51440">MFTWSRIAVRNGYLVITIGDAEIKPKDVQYTKLVSEIQIIQDVIHETNVQTHAAFTPQIPTKAITQADAFATAHKTSLRVLSLGWLSHSLLLCLISNINSDGGGVRGLASLLMLKAVMDKVHPNKKPWQVFDLIGGTSTGGLIAIMLGRLRMDVDDCITQYRGYMQKIFKQEFGKLGKAAAFAFHGTFYPADVLERTVKDLVRQRLGDENAPLAGEHPDYKPGDKQCKIFVMAVNSIAANNRAPVFLRSYVNSQNPSDVPNIKVWEAARATSAAPAYFLPMKVGDREYTFVDGGLQANNPLGWLWTEVLSVFGPARPTDCFLSIGTGIPANEPMKQRSSGLNVFPMLGAVPSIATNTQVMHILFRCLINAFAPLPTGKKYWRLNVGEEIPEWKSEESSFFDVFHLFEKEVFHPQDFKKLGDLDDVGKMRELEEMTNVYIKNQDQDISDCAAALMKPPSVNSKL</sequence>
<dbReference type="Pfam" id="PF01734">
    <property type="entry name" value="Patatin"/>
    <property type="match status" value="1"/>
</dbReference>
<dbReference type="PANTHER" id="PTHR24185:SF1">
    <property type="entry name" value="CALCIUM-INDEPENDENT PHOSPHOLIPASE A2-GAMMA"/>
    <property type="match status" value="1"/>
</dbReference>
<name>A0A9W8ZCL2_9PLEO</name>
<proteinExistence type="predicted"/>
<dbReference type="PROSITE" id="PS51635">
    <property type="entry name" value="PNPLA"/>
    <property type="match status" value="1"/>
</dbReference>
<feature type="active site" description="Nucleophile" evidence="4">
    <location>
        <position position="138"/>
    </location>
</feature>
<dbReference type="InterPro" id="IPR016035">
    <property type="entry name" value="Acyl_Trfase/lysoPLipase"/>
</dbReference>
<accession>A0A9W8ZCL2</accession>
<protein>
    <recommendedName>
        <fullName evidence="5">PNPLA domain-containing protein</fullName>
    </recommendedName>
</protein>
<dbReference type="GO" id="GO:0016042">
    <property type="term" value="P:lipid catabolic process"/>
    <property type="evidence" value="ECO:0007669"/>
    <property type="project" value="UniProtKB-UniRule"/>
</dbReference>
<feature type="domain" description="PNPLA" evidence="5">
    <location>
        <begin position="98"/>
        <end position="305"/>
    </location>
</feature>
<organism evidence="6 7">
    <name type="scientific">Didymella pomorum</name>
    <dbReference type="NCBI Taxonomy" id="749634"/>
    <lineage>
        <taxon>Eukaryota</taxon>
        <taxon>Fungi</taxon>
        <taxon>Dikarya</taxon>
        <taxon>Ascomycota</taxon>
        <taxon>Pezizomycotina</taxon>
        <taxon>Dothideomycetes</taxon>
        <taxon>Pleosporomycetidae</taxon>
        <taxon>Pleosporales</taxon>
        <taxon>Pleosporineae</taxon>
        <taxon>Didymellaceae</taxon>
        <taxon>Didymella</taxon>
    </lineage>
</organism>
<keyword evidence="3 4" id="KW-0443">Lipid metabolism</keyword>
<evidence type="ECO:0000256" key="1">
    <source>
        <dbReference type="ARBA" id="ARBA00022801"/>
    </source>
</evidence>
<feature type="short sequence motif" description="GXGXXG" evidence="4">
    <location>
        <begin position="102"/>
        <end position="107"/>
    </location>
</feature>
<dbReference type="OrthoDB" id="1658288at2759"/>
<evidence type="ECO:0000256" key="2">
    <source>
        <dbReference type="ARBA" id="ARBA00022963"/>
    </source>
</evidence>
<evidence type="ECO:0000256" key="3">
    <source>
        <dbReference type="ARBA" id="ARBA00023098"/>
    </source>
</evidence>
<dbReference type="SUPFAM" id="SSF52151">
    <property type="entry name" value="FabD/lysophospholipase-like"/>
    <property type="match status" value="1"/>
</dbReference>
<reference evidence="6" key="1">
    <citation type="submission" date="2022-10" db="EMBL/GenBank/DDBJ databases">
        <title>Tapping the CABI collections for fungal endophytes: first genome assemblies for Collariella, Neodidymelliopsis, Ascochyta clinopodiicola, Didymella pomorum, Didymosphaeria variabile, Neocosmospora piperis and Neocucurbitaria cava.</title>
        <authorList>
            <person name="Hill R."/>
        </authorList>
    </citation>
    <scope>NUCLEOTIDE SEQUENCE</scope>
    <source>
        <strain evidence="6">IMI 355091</strain>
    </source>
</reference>
<feature type="short sequence motif" description="DGA/G" evidence="4">
    <location>
        <begin position="292"/>
        <end position="294"/>
    </location>
</feature>
<dbReference type="Gene3D" id="3.40.1090.10">
    <property type="entry name" value="Cytosolic phospholipase A2 catalytic domain"/>
    <property type="match status" value="1"/>
</dbReference>
<feature type="active site" description="Proton acceptor" evidence="4">
    <location>
        <position position="292"/>
    </location>
</feature>
<dbReference type="EMBL" id="JAPEVA010000071">
    <property type="protein sequence ID" value="KAJ4401644.1"/>
    <property type="molecule type" value="Genomic_DNA"/>
</dbReference>
<keyword evidence="7" id="KW-1185">Reference proteome</keyword>
<dbReference type="AlphaFoldDB" id="A0A9W8ZCL2"/>
<evidence type="ECO:0000313" key="6">
    <source>
        <dbReference type="EMBL" id="KAJ4401644.1"/>
    </source>
</evidence>
<comment type="caution">
    <text evidence="6">The sequence shown here is derived from an EMBL/GenBank/DDBJ whole genome shotgun (WGS) entry which is preliminary data.</text>
</comment>
<evidence type="ECO:0000256" key="4">
    <source>
        <dbReference type="PROSITE-ProRule" id="PRU01161"/>
    </source>
</evidence>
<dbReference type="Proteomes" id="UP001140510">
    <property type="component" value="Unassembled WGS sequence"/>
</dbReference>
<gene>
    <name evidence="6" type="ORF">N0V91_007816</name>
</gene>
<dbReference type="GO" id="GO:0019369">
    <property type="term" value="P:arachidonate metabolic process"/>
    <property type="evidence" value="ECO:0007669"/>
    <property type="project" value="TreeGrafter"/>
</dbReference>
<dbReference type="GO" id="GO:0047499">
    <property type="term" value="F:calcium-independent phospholipase A2 activity"/>
    <property type="evidence" value="ECO:0007669"/>
    <property type="project" value="TreeGrafter"/>
</dbReference>
<evidence type="ECO:0000313" key="7">
    <source>
        <dbReference type="Proteomes" id="UP001140510"/>
    </source>
</evidence>
<keyword evidence="1 4" id="KW-0378">Hydrolase</keyword>
<feature type="short sequence motif" description="GXSXG" evidence="4">
    <location>
        <begin position="136"/>
        <end position="140"/>
    </location>
</feature>
<evidence type="ECO:0000259" key="5">
    <source>
        <dbReference type="PROSITE" id="PS51635"/>
    </source>
</evidence>
<dbReference type="InterPro" id="IPR002641">
    <property type="entry name" value="PNPLA_dom"/>
</dbReference>